<evidence type="ECO:0000313" key="3">
    <source>
        <dbReference type="Proteomes" id="UP000621447"/>
    </source>
</evidence>
<evidence type="ECO:0000313" key="2">
    <source>
        <dbReference type="EMBL" id="NTS66687.1"/>
    </source>
</evidence>
<dbReference type="EMBL" id="JABULH010000012">
    <property type="protein sequence ID" value="NTS66687.1"/>
    <property type="molecule type" value="Genomic_DNA"/>
</dbReference>
<comment type="caution">
    <text evidence="2">The sequence shown here is derived from an EMBL/GenBank/DDBJ whole genome shotgun (WGS) entry which is preliminary data.</text>
</comment>
<feature type="region of interest" description="Disordered" evidence="1">
    <location>
        <begin position="1"/>
        <end position="77"/>
    </location>
</feature>
<dbReference type="RefSeq" id="WP_174195174.1">
    <property type="nucleotide sequence ID" value="NZ_JABULH010000012.1"/>
</dbReference>
<sequence>MSDDTPDKREKSAPPASAPVREAKGAAQEAIGKLLGDDQAVRDGRSEQRDAAKQRDAEVPKTRARDTDTNNPKQEQE</sequence>
<organism evidence="2 3">
    <name type="scientific">Sphingomonas hominis</name>
    <dbReference type="NCBI Taxonomy" id="2741495"/>
    <lineage>
        <taxon>Bacteria</taxon>
        <taxon>Pseudomonadati</taxon>
        <taxon>Pseudomonadota</taxon>
        <taxon>Alphaproteobacteria</taxon>
        <taxon>Sphingomonadales</taxon>
        <taxon>Sphingomonadaceae</taxon>
        <taxon>Sphingomonas</taxon>
    </lineage>
</organism>
<feature type="compositionally biased region" description="Basic and acidic residues" evidence="1">
    <location>
        <begin position="1"/>
        <end position="12"/>
    </location>
</feature>
<feature type="compositionally biased region" description="Basic and acidic residues" evidence="1">
    <location>
        <begin position="35"/>
        <end position="77"/>
    </location>
</feature>
<reference evidence="2 3" key="1">
    <citation type="submission" date="2020-06" db="EMBL/GenBank/DDBJ databases">
        <title>Sphingomonas hominis sp. nov., a member of the Sphingomonas, isolated from the hair of a 22-year-old girl.</title>
        <authorList>
            <person name="Zhang D.-F."/>
            <person name="Cui X.-W."/>
        </authorList>
    </citation>
    <scope>NUCLEOTIDE SEQUENCE [LARGE SCALE GENOMIC DNA]</scope>
    <source>
        <strain evidence="2 3">HHU CXW</strain>
    </source>
</reference>
<proteinExistence type="predicted"/>
<accession>A0ABX2JUI6</accession>
<dbReference type="Proteomes" id="UP000621447">
    <property type="component" value="Unassembled WGS sequence"/>
</dbReference>
<protein>
    <submittedName>
        <fullName evidence="2">CsbD family protein</fullName>
    </submittedName>
</protein>
<gene>
    <name evidence="2" type="ORF">HRV97_16175</name>
</gene>
<dbReference type="InterPro" id="IPR036629">
    <property type="entry name" value="YjbJ_sf"/>
</dbReference>
<keyword evidence="3" id="KW-1185">Reference proteome</keyword>
<evidence type="ECO:0000256" key="1">
    <source>
        <dbReference type="SAM" id="MobiDB-lite"/>
    </source>
</evidence>
<name>A0ABX2JUI6_9SPHN</name>
<dbReference type="SUPFAM" id="SSF69047">
    <property type="entry name" value="Hypothetical protein YjbJ"/>
    <property type="match status" value="1"/>
</dbReference>